<protein>
    <submittedName>
        <fullName evidence="1">Uncharacterized protein</fullName>
    </submittedName>
</protein>
<sequence length="161" mass="16878">MPVPAGGNDLPIIVEDPPVWAPTIEQVADHVPYMTVDTVTPGSQEYLGVFNVLTTPTGEQARRLIDATWPSVQAAVGEMVEQVWPLAQTVAALRAAAAIVRAYPRDDGDLARAAALDARADADLARLIAANDAAGGGDGNSLDLLPVYSFPPPVPWGDSLL</sequence>
<keyword evidence="2" id="KW-1185">Reference proteome</keyword>
<comment type="caution">
    <text evidence="1">The sequence shown here is derived from an EMBL/GenBank/DDBJ whole genome shotgun (WGS) entry which is preliminary data.</text>
</comment>
<accession>A0A3B0A9T3</accession>
<dbReference type="OrthoDB" id="3398061at2"/>
<dbReference type="EMBL" id="RBAN01000002">
    <property type="protein sequence ID" value="RKN55946.1"/>
    <property type="molecule type" value="Genomic_DNA"/>
</dbReference>
<evidence type="ECO:0000313" key="1">
    <source>
        <dbReference type="EMBL" id="RKN55946.1"/>
    </source>
</evidence>
<reference evidence="1 2" key="1">
    <citation type="journal article" date="2015" name="Int. J. Syst. Evol. Microbiol.">
        <title>Micromonospora costi sp. nov., isolated from a leaf of Costus speciosus.</title>
        <authorList>
            <person name="Thawai C."/>
        </authorList>
    </citation>
    <scope>NUCLEOTIDE SEQUENCE [LARGE SCALE GENOMIC DNA]</scope>
    <source>
        <strain evidence="1 2">CS1-12</strain>
    </source>
</reference>
<proteinExistence type="predicted"/>
<evidence type="ECO:0000313" key="2">
    <source>
        <dbReference type="Proteomes" id="UP000279968"/>
    </source>
</evidence>
<dbReference type="Proteomes" id="UP000279968">
    <property type="component" value="Unassembled WGS sequence"/>
</dbReference>
<name>A0A3B0A9T3_9ACTN</name>
<dbReference type="AlphaFoldDB" id="A0A3B0A9T3"/>
<organism evidence="1 2">
    <name type="scientific">Micromonospora costi</name>
    <dbReference type="NCBI Taxonomy" id="1530042"/>
    <lineage>
        <taxon>Bacteria</taxon>
        <taxon>Bacillati</taxon>
        <taxon>Actinomycetota</taxon>
        <taxon>Actinomycetes</taxon>
        <taxon>Micromonosporales</taxon>
        <taxon>Micromonosporaceae</taxon>
        <taxon>Micromonospora</taxon>
    </lineage>
</organism>
<gene>
    <name evidence="1" type="ORF">D7193_15280</name>
</gene>
<dbReference type="RefSeq" id="WP_120780129.1">
    <property type="nucleotide sequence ID" value="NZ_JBHLUP010000002.1"/>
</dbReference>